<evidence type="ECO:0000313" key="2">
    <source>
        <dbReference type="Proteomes" id="UP000054683"/>
    </source>
</evidence>
<reference evidence="1 2" key="1">
    <citation type="submission" date="2016-01" db="EMBL/GenBank/DDBJ databases">
        <authorList>
            <person name="Oliw E.H."/>
        </authorList>
    </citation>
    <scope>NUCLEOTIDE SEQUENCE [LARGE SCALE GENOMIC DNA]</scope>
    <source>
        <strain evidence="1">LMG 27134</strain>
    </source>
</reference>
<protein>
    <submittedName>
        <fullName evidence="1">Uncharacterized protein</fullName>
    </submittedName>
</protein>
<dbReference type="AlphaFoldDB" id="A0A158JWV2"/>
<gene>
    <name evidence="1" type="ORF">AWB69_08978</name>
</gene>
<dbReference type="Proteomes" id="UP000054683">
    <property type="component" value="Unassembled WGS sequence"/>
</dbReference>
<sequence>MHASAATSSDDLCQSKNVLPEACQGEATGETDYIDRIDAESVAGRTVWPASVDRSAAHSHGFQHRVTALALVR</sequence>
<evidence type="ECO:0000313" key="1">
    <source>
        <dbReference type="EMBL" id="SAL73297.1"/>
    </source>
</evidence>
<accession>A0A158JWV2</accession>
<proteinExistence type="predicted"/>
<dbReference type="EMBL" id="FCOK02000132">
    <property type="protein sequence ID" value="SAL73297.1"/>
    <property type="molecule type" value="Genomic_DNA"/>
</dbReference>
<organism evidence="1 2">
    <name type="scientific">Caballeronia udeis</name>
    <dbReference type="NCBI Taxonomy" id="1232866"/>
    <lineage>
        <taxon>Bacteria</taxon>
        <taxon>Pseudomonadati</taxon>
        <taxon>Pseudomonadota</taxon>
        <taxon>Betaproteobacteria</taxon>
        <taxon>Burkholderiales</taxon>
        <taxon>Burkholderiaceae</taxon>
        <taxon>Caballeronia</taxon>
    </lineage>
</organism>
<name>A0A158JWV2_9BURK</name>